<dbReference type="InterPro" id="IPR036271">
    <property type="entry name" value="Tet_transcr_reg_TetR-rel_C_sf"/>
</dbReference>
<dbReference type="InterPro" id="IPR050109">
    <property type="entry name" value="HTH-type_TetR-like_transc_reg"/>
</dbReference>
<evidence type="ECO:0000313" key="4">
    <source>
        <dbReference type="EMBL" id="AOS47913.1"/>
    </source>
</evidence>
<dbReference type="InterPro" id="IPR009057">
    <property type="entry name" value="Homeodomain-like_sf"/>
</dbReference>
<evidence type="ECO:0000256" key="1">
    <source>
        <dbReference type="ARBA" id="ARBA00023015"/>
    </source>
</evidence>
<keyword evidence="1" id="KW-0805">Transcription regulation</keyword>
<keyword evidence="3" id="KW-0804">Transcription</keyword>
<dbReference type="AlphaFoldDB" id="A0A1D8B456"/>
<dbReference type="SUPFAM" id="SSF46689">
    <property type="entry name" value="Homeodomain-like"/>
    <property type="match status" value="1"/>
</dbReference>
<name>A0A1D8B456_9ACTO</name>
<evidence type="ECO:0000256" key="2">
    <source>
        <dbReference type="ARBA" id="ARBA00023125"/>
    </source>
</evidence>
<dbReference type="Gene3D" id="1.10.357.10">
    <property type="entry name" value="Tetracycline Repressor, domain 2"/>
    <property type="match status" value="1"/>
</dbReference>
<reference evidence="4 5" key="1">
    <citation type="submission" date="2016-09" db="EMBL/GenBank/DDBJ databases">
        <title>Complete genome sequence of Actinomyces hongkongensis HKU8.</title>
        <authorList>
            <person name="Gao Y.-X."/>
            <person name="Zhou Y.-Y."/>
            <person name="Xie Y."/>
            <person name="Wang M."/>
            <person name="Wang S.-J."/>
            <person name="Shen S.-G."/>
        </authorList>
    </citation>
    <scope>NUCLEOTIDE SEQUENCE [LARGE SCALE GENOMIC DNA]</scope>
    <source>
        <strain evidence="4 5">HKU8</strain>
    </source>
</reference>
<gene>
    <name evidence="4" type="ORF">BH719_08775</name>
</gene>
<dbReference type="STRING" id="178339.BH719_08775"/>
<proteinExistence type="predicted"/>
<dbReference type="Proteomes" id="UP000095214">
    <property type="component" value="Chromosome"/>
</dbReference>
<dbReference type="KEGG" id="phon:BH719_08775"/>
<dbReference type="RefSeq" id="WP_009744485.1">
    <property type="nucleotide sequence ID" value="NZ_CP017298.1"/>
</dbReference>
<dbReference type="GO" id="GO:0003700">
    <property type="term" value="F:DNA-binding transcription factor activity"/>
    <property type="evidence" value="ECO:0007669"/>
    <property type="project" value="TreeGrafter"/>
</dbReference>
<protein>
    <submittedName>
        <fullName evidence="4">TetR family transcriptional regulator</fullName>
    </submittedName>
</protein>
<keyword evidence="5" id="KW-1185">Reference proteome</keyword>
<dbReference type="SUPFAM" id="SSF48498">
    <property type="entry name" value="Tetracyclin repressor-like, C-terminal domain"/>
    <property type="match status" value="1"/>
</dbReference>
<evidence type="ECO:0000313" key="5">
    <source>
        <dbReference type="Proteomes" id="UP000095214"/>
    </source>
</evidence>
<dbReference type="EMBL" id="CP017298">
    <property type="protein sequence ID" value="AOS47913.1"/>
    <property type="molecule type" value="Genomic_DNA"/>
</dbReference>
<dbReference type="PANTHER" id="PTHR30055">
    <property type="entry name" value="HTH-TYPE TRANSCRIPTIONAL REGULATOR RUTR"/>
    <property type="match status" value="1"/>
</dbReference>
<organism evidence="4 5">
    <name type="scientific">Pauljensenia hongkongensis</name>
    <dbReference type="NCBI Taxonomy" id="178339"/>
    <lineage>
        <taxon>Bacteria</taxon>
        <taxon>Bacillati</taxon>
        <taxon>Actinomycetota</taxon>
        <taxon>Actinomycetes</taxon>
        <taxon>Actinomycetales</taxon>
        <taxon>Actinomycetaceae</taxon>
        <taxon>Pauljensenia</taxon>
    </lineage>
</organism>
<dbReference type="GO" id="GO:0000976">
    <property type="term" value="F:transcription cis-regulatory region binding"/>
    <property type="evidence" value="ECO:0007669"/>
    <property type="project" value="TreeGrafter"/>
</dbReference>
<sequence>MGRRTGPKPFFNADDVVDAAYAGGLHVMTLAGVARSLGVAPQTLYRVYPSRDAVVVACLERAAATLSAPDPALPWSDQLRDWAESAWRVCEEFPGLDVTIHSFPYPHIAVLPVIAALRGGLADAGFPGDADLAIDMVGDIAVLAHMGVTTRASAAPWRRRAAARRVEEATGSLDAGFNMNAGWPLLRAKAAAKQWMERKVEVVIAGFAAGPLPHDNNPAPRNA</sequence>
<dbReference type="PANTHER" id="PTHR30055:SF234">
    <property type="entry name" value="HTH-TYPE TRANSCRIPTIONAL REGULATOR BETI"/>
    <property type="match status" value="1"/>
</dbReference>
<accession>A0A1D8B456</accession>
<dbReference type="OrthoDB" id="2570341at2"/>
<evidence type="ECO:0000256" key="3">
    <source>
        <dbReference type="ARBA" id="ARBA00023163"/>
    </source>
</evidence>
<keyword evidence="2" id="KW-0238">DNA-binding</keyword>